<keyword evidence="6" id="KW-1185">Reference proteome</keyword>
<dbReference type="EMBL" id="CAXAMM010034446">
    <property type="protein sequence ID" value="CAK9072840.1"/>
    <property type="molecule type" value="Genomic_DNA"/>
</dbReference>
<dbReference type="PANTHER" id="PTHR10509:SF14">
    <property type="entry name" value="CAFFEOYL-COA O-METHYLTRANSFERASE 3-RELATED"/>
    <property type="match status" value="1"/>
</dbReference>
<dbReference type="Proteomes" id="UP001642464">
    <property type="component" value="Unassembled WGS sequence"/>
</dbReference>
<evidence type="ECO:0000256" key="3">
    <source>
        <dbReference type="ARBA" id="ARBA00022691"/>
    </source>
</evidence>
<gene>
    <name evidence="5" type="ORF">SCF082_LOCUS35764</name>
</gene>
<evidence type="ECO:0000313" key="6">
    <source>
        <dbReference type="Proteomes" id="UP001642464"/>
    </source>
</evidence>
<keyword evidence="3" id="KW-0949">S-adenosyl-L-methionine</keyword>
<dbReference type="InterPro" id="IPR029063">
    <property type="entry name" value="SAM-dependent_MTases_sf"/>
</dbReference>
<dbReference type="PANTHER" id="PTHR10509">
    <property type="entry name" value="O-METHYLTRANSFERASE-RELATED"/>
    <property type="match status" value="1"/>
</dbReference>
<organism evidence="5 6">
    <name type="scientific">Durusdinium trenchii</name>
    <dbReference type="NCBI Taxonomy" id="1381693"/>
    <lineage>
        <taxon>Eukaryota</taxon>
        <taxon>Sar</taxon>
        <taxon>Alveolata</taxon>
        <taxon>Dinophyceae</taxon>
        <taxon>Suessiales</taxon>
        <taxon>Symbiodiniaceae</taxon>
        <taxon>Durusdinium</taxon>
    </lineage>
</organism>
<evidence type="ECO:0000256" key="1">
    <source>
        <dbReference type="ARBA" id="ARBA00022603"/>
    </source>
</evidence>
<dbReference type="Pfam" id="PF01596">
    <property type="entry name" value="Methyltransf_3"/>
    <property type="match status" value="1"/>
</dbReference>
<accession>A0ABP0P9X3</accession>
<dbReference type="InterPro" id="IPR050362">
    <property type="entry name" value="Cation-dep_OMT"/>
</dbReference>
<dbReference type="Gene3D" id="3.40.50.150">
    <property type="entry name" value="Vaccinia Virus protein VP39"/>
    <property type="match status" value="1"/>
</dbReference>
<comment type="similarity">
    <text evidence="4">Belongs to the class I-like SAM-binding methyltransferase superfamily. Cation-dependent O-methyltransferase family.</text>
</comment>
<comment type="caution">
    <text evidence="5">The sequence shown here is derived from an EMBL/GenBank/DDBJ whole genome shotgun (WGS) entry which is preliminary data.</text>
</comment>
<dbReference type="SUPFAM" id="SSF53335">
    <property type="entry name" value="S-adenosyl-L-methionine-dependent methyltransferases"/>
    <property type="match status" value="1"/>
</dbReference>
<evidence type="ECO:0000313" key="5">
    <source>
        <dbReference type="EMBL" id="CAK9072840.1"/>
    </source>
</evidence>
<proteinExistence type="inferred from homology"/>
<dbReference type="CDD" id="cd02440">
    <property type="entry name" value="AdoMet_MTases"/>
    <property type="match status" value="1"/>
</dbReference>
<reference evidence="5 6" key="1">
    <citation type="submission" date="2024-02" db="EMBL/GenBank/DDBJ databases">
        <authorList>
            <person name="Chen Y."/>
            <person name="Shah S."/>
            <person name="Dougan E. K."/>
            <person name="Thang M."/>
            <person name="Chan C."/>
        </authorList>
    </citation>
    <scope>NUCLEOTIDE SEQUENCE [LARGE SCALE GENOMIC DNA]</scope>
</reference>
<evidence type="ECO:0000256" key="4">
    <source>
        <dbReference type="ARBA" id="ARBA00023453"/>
    </source>
</evidence>
<evidence type="ECO:0000256" key="2">
    <source>
        <dbReference type="ARBA" id="ARBA00022679"/>
    </source>
</evidence>
<protein>
    <submittedName>
        <fullName evidence="5">O-methyltransferase MdmC</fullName>
    </submittedName>
</protein>
<keyword evidence="2" id="KW-0808">Transferase</keyword>
<sequence length="326" mass="35585">MACPNPFNGSFPRVSHVTVPKGYPRVAHPQNLSTGAFPTATFSQNFLAVPNKPGVPKPVSWSPPQAPSSDVIGEMREAVKSTDWWQLYLDKKTKFRVAADWSADSSRCGLLQTLCAVSGARRVLEIGQCCGVATLAMAEVLPEGGQVCSVEIDPFLADFAKQFWARSPHGGKIHSFIGTAMEYLKGNAPHDGPFDLVVIDADKDGIWEYYCKLKQGLLAPKAIVVVDTTPHKGQPPDRYVRFGAEHKWESNSGQEAIEAALKHFQTEDSVSMASFGGVTVLYPKPVCMLAKSEVKLQEHRACAALALQTLHWWNPWCPSHAVSKAA</sequence>
<dbReference type="InterPro" id="IPR002935">
    <property type="entry name" value="SAM_O-MeTrfase"/>
</dbReference>
<keyword evidence="1" id="KW-0489">Methyltransferase</keyword>
<name>A0ABP0P9X3_9DINO</name>
<dbReference type="PROSITE" id="PS51682">
    <property type="entry name" value="SAM_OMT_I"/>
    <property type="match status" value="1"/>
</dbReference>